<dbReference type="GO" id="GO:0032259">
    <property type="term" value="P:methylation"/>
    <property type="evidence" value="ECO:0007669"/>
    <property type="project" value="UniProtKB-KW"/>
</dbReference>
<dbReference type="PIRSF" id="PIRSF018249">
    <property type="entry name" value="MyrA_prd"/>
    <property type="match status" value="1"/>
</dbReference>
<feature type="binding site" evidence="2">
    <location>
        <begin position="118"/>
        <end position="119"/>
    </location>
    <ligand>
        <name>S-adenosyl-L-methionine</name>
        <dbReference type="ChEBI" id="CHEBI:59789"/>
    </ligand>
</feature>
<dbReference type="AlphaFoldDB" id="A0A101J9X5"/>
<feature type="domain" description="23S rRNA (guanine(745)-N(1))-methyltransferase N-terminal" evidence="4">
    <location>
        <begin position="10"/>
        <end position="43"/>
    </location>
</feature>
<proteinExistence type="predicted"/>
<feature type="binding site" evidence="2">
    <location>
        <position position="70"/>
    </location>
    <ligand>
        <name>S-adenosyl-L-methionine</name>
        <dbReference type="ChEBI" id="CHEBI:59789"/>
    </ligand>
</feature>
<dbReference type="InterPro" id="IPR016718">
    <property type="entry name" value="rRNA_m1G-MeTrfase_A_prd"/>
</dbReference>
<sequence>MIDGALPYLRCPVCRQPLTRHERALRCPAGHSFDMAKQGYADLSAGRLPHTGDSAEMIADRSAFLAAGHYTFIATALAEAASLTANPPLTAAAPLAEVPVEAAPSVVREMVLDAGTGTGDYLARVLDAAPAAVGLGLDVSKPALRRAARSHPRAAAVLTDLWRPLPVADAAASVIINVFAPRNGQEFRRVLRPDGRLLVVTPAADHLTELITAYGLLQVDPDKAGRVSESLDEHFTPAGSTTHRRMLTLTATEARTLIGMTPSARHVAPADLPADAVTVTAAVDLTTYRPR</sequence>
<keyword evidence="6" id="KW-1185">Reference proteome</keyword>
<dbReference type="Proteomes" id="UP000053244">
    <property type="component" value="Unassembled WGS sequence"/>
</dbReference>
<accession>A0A101J9X5</accession>
<dbReference type="InterPro" id="IPR041698">
    <property type="entry name" value="Methyltransf_25"/>
</dbReference>
<evidence type="ECO:0000313" key="6">
    <source>
        <dbReference type="Proteomes" id="UP000053244"/>
    </source>
</evidence>
<keyword evidence="5" id="KW-0808">Transferase</keyword>
<evidence type="ECO:0000256" key="2">
    <source>
        <dbReference type="PIRSR" id="PIRSR018249-2"/>
    </source>
</evidence>
<dbReference type="GO" id="GO:0008168">
    <property type="term" value="F:methyltransferase activity"/>
    <property type="evidence" value="ECO:0007669"/>
    <property type="project" value="UniProtKB-KW"/>
</dbReference>
<gene>
    <name evidence="5" type="ORF">ADL15_47170</name>
</gene>
<dbReference type="EMBL" id="LLZH01000336">
    <property type="protein sequence ID" value="KUL22889.1"/>
    <property type="molecule type" value="Genomic_DNA"/>
</dbReference>
<dbReference type="RefSeq" id="WP_067706823.1">
    <property type="nucleotide sequence ID" value="NZ_LLZH01000336.1"/>
</dbReference>
<dbReference type="OrthoDB" id="108476at2"/>
<dbReference type="Gene3D" id="3.40.50.150">
    <property type="entry name" value="Vaccinia Virus protein VP39"/>
    <property type="match status" value="1"/>
</dbReference>
<dbReference type="InterPro" id="IPR029063">
    <property type="entry name" value="SAM-dependent_MTases_sf"/>
</dbReference>
<evidence type="ECO:0000259" key="4">
    <source>
        <dbReference type="Pfam" id="PF21302"/>
    </source>
</evidence>
<feature type="domain" description="Methyltransferase" evidence="3">
    <location>
        <begin position="111"/>
        <end position="195"/>
    </location>
</feature>
<evidence type="ECO:0000256" key="1">
    <source>
        <dbReference type="PIRSR" id="PIRSR018249-1"/>
    </source>
</evidence>
<keyword evidence="1" id="KW-0862">Zinc</keyword>
<organism evidence="5 6">
    <name type="scientific">Actinoplanes awajinensis subsp. mycoplanecinus</name>
    <dbReference type="NCBI Taxonomy" id="135947"/>
    <lineage>
        <taxon>Bacteria</taxon>
        <taxon>Bacillati</taxon>
        <taxon>Actinomycetota</taxon>
        <taxon>Actinomycetes</taxon>
        <taxon>Micromonosporales</taxon>
        <taxon>Micromonosporaceae</taxon>
        <taxon>Actinoplanes</taxon>
    </lineage>
</organism>
<dbReference type="CDD" id="cd02440">
    <property type="entry name" value="AdoMet_MTases"/>
    <property type="match status" value="1"/>
</dbReference>
<dbReference type="Pfam" id="PF13649">
    <property type="entry name" value="Methyltransf_25"/>
    <property type="match status" value="1"/>
</dbReference>
<feature type="binding site" evidence="1">
    <location>
        <position position="27"/>
    </location>
    <ligand>
        <name>Zn(2+)</name>
        <dbReference type="ChEBI" id="CHEBI:29105"/>
    </ligand>
</feature>
<dbReference type="SUPFAM" id="SSF53335">
    <property type="entry name" value="S-adenosyl-L-methionine-dependent methyltransferases"/>
    <property type="match status" value="1"/>
</dbReference>
<name>A0A101J9X5_9ACTN</name>
<dbReference type="InterPro" id="IPR048647">
    <property type="entry name" value="RlmA_N"/>
</dbReference>
<evidence type="ECO:0000313" key="5">
    <source>
        <dbReference type="EMBL" id="KUL22889.1"/>
    </source>
</evidence>
<keyword evidence="5" id="KW-0489">Methyltransferase</keyword>
<dbReference type="GO" id="GO:0046872">
    <property type="term" value="F:metal ion binding"/>
    <property type="evidence" value="ECO:0007669"/>
    <property type="project" value="UniProtKB-KW"/>
</dbReference>
<dbReference type="Pfam" id="PF21302">
    <property type="entry name" value="Zn_ribbon_RlmA"/>
    <property type="match status" value="1"/>
</dbReference>
<comment type="caution">
    <text evidence="5">The sequence shown here is derived from an EMBL/GenBank/DDBJ whole genome shotgun (WGS) entry which is preliminary data.</text>
</comment>
<reference evidence="5 6" key="1">
    <citation type="submission" date="2015-10" db="EMBL/GenBank/DDBJ databases">
        <authorList>
            <person name="Gilbert D.G."/>
        </authorList>
    </citation>
    <scope>NUCLEOTIDE SEQUENCE [LARGE SCALE GENOMIC DNA]</scope>
    <source>
        <strain evidence="5 6">NRRL B-16712</strain>
    </source>
</reference>
<feature type="binding site" evidence="1">
    <location>
        <position position="31"/>
    </location>
    <ligand>
        <name>Zn(2+)</name>
        <dbReference type="ChEBI" id="CHEBI:29105"/>
    </ligand>
</feature>
<feature type="binding site" evidence="1">
    <location>
        <position position="14"/>
    </location>
    <ligand>
        <name>Zn(2+)</name>
        <dbReference type="ChEBI" id="CHEBI:29105"/>
    </ligand>
</feature>
<feature type="binding site" evidence="2">
    <location>
        <position position="206"/>
    </location>
    <ligand>
        <name>S-adenosyl-L-methionine</name>
        <dbReference type="ChEBI" id="CHEBI:59789"/>
    </ligand>
</feature>
<protein>
    <submittedName>
        <fullName evidence="5">23S rRNA methyltransferase</fullName>
    </submittedName>
</protein>
<evidence type="ECO:0000259" key="3">
    <source>
        <dbReference type="Pfam" id="PF13649"/>
    </source>
</evidence>
<feature type="binding site" evidence="1">
    <location>
        <position position="11"/>
    </location>
    <ligand>
        <name>Zn(2+)</name>
        <dbReference type="ChEBI" id="CHEBI:29105"/>
    </ligand>
</feature>
<keyword evidence="2" id="KW-0949">S-adenosyl-L-methionine</keyword>
<keyword evidence="1" id="KW-0479">Metal-binding</keyword>